<evidence type="ECO:0000256" key="5">
    <source>
        <dbReference type="SAM" id="MobiDB-lite"/>
    </source>
</evidence>
<feature type="region of interest" description="Disordered" evidence="5">
    <location>
        <begin position="1"/>
        <end position="28"/>
    </location>
</feature>
<dbReference type="SUPFAM" id="SSF53335">
    <property type="entry name" value="S-adenosyl-L-methionine-dependent methyltransferases"/>
    <property type="match status" value="1"/>
</dbReference>
<evidence type="ECO:0000256" key="1">
    <source>
        <dbReference type="ARBA" id="ARBA00022603"/>
    </source>
</evidence>
<proteinExistence type="predicted"/>
<keyword evidence="3" id="KW-0479">Metal-binding</keyword>
<keyword evidence="2" id="KW-0808">Transferase</keyword>
<organism evidence="6 7">
    <name type="scientific">Dipteronia dyeriana</name>
    <dbReference type="NCBI Taxonomy" id="168575"/>
    <lineage>
        <taxon>Eukaryota</taxon>
        <taxon>Viridiplantae</taxon>
        <taxon>Streptophyta</taxon>
        <taxon>Embryophyta</taxon>
        <taxon>Tracheophyta</taxon>
        <taxon>Spermatophyta</taxon>
        <taxon>Magnoliopsida</taxon>
        <taxon>eudicotyledons</taxon>
        <taxon>Gunneridae</taxon>
        <taxon>Pentapetalae</taxon>
        <taxon>rosids</taxon>
        <taxon>malvids</taxon>
        <taxon>Sapindales</taxon>
        <taxon>Sapindaceae</taxon>
        <taxon>Hippocastanoideae</taxon>
        <taxon>Acereae</taxon>
        <taxon>Dipteronia</taxon>
    </lineage>
</organism>
<keyword evidence="4" id="KW-0460">Magnesium</keyword>
<dbReference type="PANTHER" id="PTHR31009">
    <property type="entry name" value="S-ADENOSYL-L-METHIONINE:CARBOXYL METHYLTRANSFERASE FAMILY PROTEIN"/>
    <property type="match status" value="1"/>
</dbReference>
<dbReference type="InterPro" id="IPR005299">
    <property type="entry name" value="MeTrfase_7"/>
</dbReference>
<dbReference type="AlphaFoldDB" id="A0AAD9X7X5"/>
<dbReference type="InterPro" id="IPR042086">
    <property type="entry name" value="MeTrfase_capping"/>
</dbReference>
<name>A0AAD9X7X5_9ROSI</name>
<comment type="caution">
    <text evidence="6">The sequence shown here is derived from an EMBL/GenBank/DDBJ whole genome shotgun (WGS) entry which is preliminary data.</text>
</comment>
<dbReference type="EMBL" id="JANJYI010000004">
    <property type="protein sequence ID" value="KAK2654616.1"/>
    <property type="molecule type" value="Genomic_DNA"/>
</dbReference>
<protein>
    <submittedName>
        <fullName evidence="6">Uncharacterized protein</fullName>
    </submittedName>
</protein>
<evidence type="ECO:0000313" key="6">
    <source>
        <dbReference type="EMBL" id="KAK2654616.1"/>
    </source>
</evidence>
<evidence type="ECO:0000256" key="3">
    <source>
        <dbReference type="ARBA" id="ARBA00022723"/>
    </source>
</evidence>
<dbReference type="Gene3D" id="1.10.1200.270">
    <property type="entry name" value="Methyltransferase, alpha-helical capping domain"/>
    <property type="match status" value="1"/>
</dbReference>
<dbReference type="GO" id="GO:0046872">
    <property type="term" value="F:metal ion binding"/>
    <property type="evidence" value="ECO:0007669"/>
    <property type="project" value="UniProtKB-KW"/>
</dbReference>
<accession>A0AAD9X7X5</accession>
<dbReference type="GO" id="GO:0008168">
    <property type="term" value="F:methyltransferase activity"/>
    <property type="evidence" value="ECO:0007669"/>
    <property type="project" value="UniProtKB-KW"/>
</dbReference>
<dbReference type="Proteomes" id="UP001280121">
    <property type="component" value="Unassembled WGS sequence"/>
</dbReference>
<dbReference type="Pfam" id="PF03492">
    <property type="entry name" value="Methyltransf_7"/>
    <property type="match status" value="1"/>
</dbReference>
<dbReference type="Gene3D" id="3.40.50.150">
    <property type="entry name" value="Vaccinia Virus protein VP39"/>
    <property type="match status" value="1"/>
</dbReference>
<dbReference type="InterPro" id="IPR029063">
    <property type="entry name" value="SAM-dependent_MTases_sf"/>
</dbReference>
<keyword evidence="7" id="KW-1185">Reference proteome</keyword>
<evidence type="ECO:0000313" key="7">
    <source>
        <dbReference type="Proteomes" id="UP001280121"/>
    </source>
</evidence>
<gene>
    <name evidence="6" type="ORF">Ddye_014472</name>
</gene>
<evidence type="ECO:0000256" key="4">
    <source>
        <dbReference type="ARBA" id="ARBA00022842"/>
    </source>
</evidence>
<reference evidence="6" key="1">
    <citation type="journal article" date="2023" name="Plant J.">
        <title>Genome sequences and population genomics provide insights into the demographic history, inbreeding, and mutation load of two 'living fossil' tree species of Dipteronia.</title>
        <authorList>
            <person name="Feng Y."/>
            <person name="Comes H.P."/>
            <person name="Chen J."/>
            <person name="Zhu S."/>
            <person name="Lu R."/>
            <person name="Zhang X."/>
            <person name="Li P."/>
            <person name="Qiu J."/>
            <person name="Olsen K.M."/>
            <person name="Qiu Y."/>
        </authorList>
    </citation>
    <scope>NUCLEOTIDE SEQUENCE</scope>
    <source>
        <strain evidence="6">KIB01</strain>
    </source>
</reference>
<sequence length="378" mass="43164">MELDKDQYKSATSIQIPHMKGGEDDKSYAKNSSWQTNVIMKTMPLIQESIDGLFCNKSIPECLKFADLGCSIGPNGYLPTWQVIEAIESTCHRLNNCKPPMLQVFLNDLPGNDFNTLFKSLPSFYERLKKEKGDEFEQCTFIAAVPGSFYGRLFPNNSLHLIFSSYSLNWLSQAPKGLISDTGFSLNKENIFMTETSHPSVREAYLDQFESDFTTFLRSRRNELEAGGCMVLTFAVGDFHPCYFEPLGKAINDMVSEGLIEESKLESFNLPGYRPRDEEIRLVIEREGSFDIHQHQITFKENWVLSSENEDKSLDLDKYGRGKQVALRVISAIEPLLVTHFGYAVMDDMFQRYSVQLIEYLETKEGFNDNLAICLIKK</sequence>
<dbReference type="GO" id="GO:0032259">
    <property type="term" value="P:methylation"/>
    <property type="evidence" value="ECO:0007669"/>
    <property type="project" value="UniProtKB-KW"/>
</dbReference>
<evidence type="ECO:0000256" key="2">
    <source>
        <dbReference type="ARBA" id="ARBA00022679"/>
    </source>
</evidence>
<keyword evidence="1" id="KW-0489">Methyltransferase</keyword>